<reference evidence="3 4" key="1">
    <citation type="submission" date="2019-07" db="EMBL/GenBank/DDBJ databases">
        <authorList>
            <person name="Hibberd C M."/>
            <person name="Gehrig L. J."/>
            <person name="Chang H.-W."/>
            <person name="Venkatesh S."/>
        </authorList>
    </citation>
    <scope>NUCLEOTIDE SEQUENCE [LARGE SCALE GENOMIC DNA]</scope>
    <source>
        <strain evidence="3">Ruminococcus_obeum_SSTS_Bg7063</strain>
    </source>
</reference>
<dbReference type="SMART" id="SM00470">
    <property type="entry name" value="ParB"/>
    <property type="match status" value="1"/>
</dbReference>
<sequence length="277" mass="31775">MNEMKNIQMADLISAPDNPFKVTLDTEMERLIESIAETGIIAPIIVRPTENGKYEIVSGHRRKYACEYLGMATVPAIIKDLDRNEAVIFLVDSNLQRENILPSERAFAYKMKLEALKHQGKASVQVEQKLSRTIVAESCGVSDAQIQRYIRLTNLIPPILDMVDEKSIAFTPAVELSYLLPEEQTMLLSEMEYNDCTPNLSQAQRIKTLSMQGLFTEERLSAIMSEEKANQKERVKIPADRIRKYFPKDYTTAQIEETIVKLCEAYHRKRLRDRDSR</sequence>
<dbReference type="GO" id="GO:0007059">
    <property type="term" value="P:chromosome segregation"/>
    <property type="evidence" value="ECO:0007669"/>
    <property type="project" value="TreeGrafter"/>
</dbReference>
<feature type="domain" description="ParB-like N-terminal" evidence="2">
    <location>
        <begin position="5"/>
        <end position="95"/>
    </location>
</feature>
<dbReference type="InterPro" id="IPR050336">
    <property type="entry name" value="Chromosome_partition/occlusion"/>
</dbReference>
<comment type="similarity">
    <text evidence="1">Belongs to the ParB family.</text>
</comment>
<keyword evidence="4" id="KW-1185">Reference proteome</keyword>
<evidence type="ECO:0000259" key="2">
    <source>
        <dbReference type="SMART" id="SM00470"/>
    </source>
</evidence>
<dbReference type="RefSeq" id="WP_144368612.1">
    <property type="nucleotide sequence ID" value="NZ_CABHNB010000017.1"/>
</dbReference>
<dbReference type="Gene3D" id="1.10.10.2830">
    <property type="match status" value="1"/>
</dbReference>
<accession>A0A564SXK0</accession>
<dbReference type="PANTHER" id="PTHR33375:SF1">
    <property type="entry name" value="CHROMOSOME-PARTITIONING PROTEIN PARB-RELATED"/>
    <property type="match status" value="1"/>
</dbReference>
<dbReference type="EMBL" id="CABHNB010000017">
    <property type="protein sequence ID" value="VUW99528.1"/>
    <property type="molecule type" value="Genomic_DNA"/>
</dbReference>
<evidence type="ECO:0000313" key="4">
    <source>
        <dbReference type="Proteomes" id="UP000409147"/>
    </source>
</evidence>
<evidence type="ECO:0000313" key="3">
    <source>
        <dbReference type="EMBL" id="VUW99528.1"/>
    </source>
</evidence>
<dbReference type="SUPFAM" id="SSF110849">
    <property type="entry name" value="ParB/Sulfiredoxin"/>
    <property type="match status" value="1"/>
</dbReference>
<dbReference type="NCBIfam" id="TIGR00180">
    <property type="entry name" value="parB_part"/>
    <property type="match status" value="1"/>
</dbReference>
<dbReference type="AlphaFoldDB" id="A0A564SXK0"/>
<name>A0A564SXK0_9FIRM</name>
<dbReference type="Gene3D" id="3.90.1530.30">
    <property type="match status" value="1"/>
</dbReference>
<dbReference type="InterPro" id="IPR003115">
    <property type="entry name" value="ParB_N"/>
</dbReference>
<dbReference type="Proteomes" id="UP000409147">
    <property type="component" value="Unassembled WGS sequence"/>
</dbReference>
<dbReference type="SUPFAM" id="SSF109709">
    <property type="entry name" value="KorB DNA-binding domain-like"/>
    <property type="match status" value="1"/>
</dbReference>
<organism evidence="3 4">
    <name type="scientific">Blautia obeum</name>
    <dbReference type="NCBI Taxonomy" id="40520"/>
    <lineage>
        <taxon>Bacteria</taxon>
        <taxon>Bacillati</taxon>
        <taxon>Bacillota</taxon>
        <taxon>Clostridia</taxon>
        <taxon>Lachnospirales</taxon>
        <taxon>Lachnospiraceae</taxon>
        <taxon>Blautia</taxon>
    </lineage>
</organism>
<proteinExistence type="inferred from homology"/>
<dbReference type="GO" id="GO:0005694">
    <property type="term" value="C:chromosome"/>
    <property type="evidence" value="ECO:0007669"/>
    <property type="project" value="TreeGrafter"/>
</dbReference>
<evidence type="ECO:0000256" key="1">
    <source>
        <dbReference type="ARBA" id="ARBA00006295"/>
    </source>
</evidence>
<dbReference type="PANTHER" id="PTHR33375">
    <property type="entry name" value="CHROMOSOME-PARTITIONING PROTEIN PARB-RELATED"/>
    <property type="match status" value="1"/>
</dbReference>
<dbReference type="Pfam" id="PF02195">
    <property type="entry name" value="ParB_N"/>
    <property type="match status" value="1"/>
</dbReference>
<dbReference type="GO" id="GO:0003677">
    <property type="term" value="F:DNA binding"/>
    <property type="evidence" value="ECO:0007669"/>
    <property type="project" value="InterPro"/>
</dbReference>
<gene>
    <name evidence="3" type="primary">spo0C_4</name>
    <name evidence="3" type="ORF">ROSSTS7063_01042</name>
</gene>
<dbReference type="InterPro" id="IPR004437">
    <property type="entry name" value="ParB/RepB/Spo0J"/>
</dbReference>
<dbReference type="CDD" id="cd16407">
    <property type="entry name" value="ParB_N_like"/>
    <property type="match status" value="1"/>
</dbReference>
<dbReference type="InterPro" id="IPR036086">
    <property type="entry name" value="ParB/Sulfiredoxin_sf"/>
</dbReference>
<protein>
    <submittedName>
        <fullName evidence="3">Chromosome-partitioning protein Spo0J</fullName>
    </submittedName>
</protein>